<dbReference type="EMBL" id="JAUYZK010000002">
    <property type="protein sequence ID" value="MDP2538569.1"/>
    <property type="molecule type" value="Genomic_DNA"/>
</dbReference>
<dbReference type="InterPro" id="IPR003678">
    <property type="entry name" value="Put_OMP"/>
</dbReference>
<evidence type="ECO:0000313" key="4">
    <source>
        <dbReference type="Proteomes" id="UP001240777"/>
    </source>
</evidence>
<gene>
    <name evidence="1" type="ORF">Q5I04_02045</name>
    <name evidence="2" type="ORF">Q5I06_02050</name>
</gene>
<keyword evidence="4" id="KW-1185">Reference proteome</keyword>
<evidence type="ECO:0000313" key="3">
    <source>
        <dbReference type="Proteomes" id="UP001177258"/>
    </source>
</evidence>
<dbReference type="Proteomes" id="UP001240777">
    <property type="component" value="Unassembled WGS sequence"/>
</dbReference>
<proteinExistence type="predicted"/>
<accession>A0AA90PJZ7</accession>
<reference evidence="1" key="2">
    <citation type="submission" date="2023-07" db="EMBL/GenBank/DDBJ databases">
        <authorList>
            <person name="Aydin F."/>
            <person name="Tarhane S."/>
            <person name="Saticioglu I.B."/>
            <person name="Karakaya E."/>
            <person name="Abay S."/>
            <person name="Guran O."/>
            <person name="Bozkurt E."/>
            <person name="Uzum N."/>
            <person name="Olgun K."/>
            <person name="Jablonski D."/>
        </authorList>
    </citation>
    <scope>NUCLEOTIDE SEQUENCE</scope>
    <source>
        <strain evidence="1">Faydin-H75</strain>
    </source>
</reference>
<reference evidence="1 3" key="3">
    <citation type="journal article" date="2024" name="Syst. Appl. Microbiol.">
        <title>Helicobacter cappadocius sp. nov., from lizards: The first psychrotrophic Helicobacter species.</title>
        <authorList>
            <person name="Aydin F."/>
            <person name="Tarhane S."/>
            <person name="Karakaya E."/>
            <person name="Abay S."/>
            <person name="Kayman T."/>
            <person name="Guran O."/>
            <person name="Bozkurt E."/>
            <person name="Uzum N."/>
            <person name="Avci A."/>
            <person name="Olgun K."/>
            <person name="Jablonski D."/>
            <person name="Guran C."/>
            <person name="Burcin Saticioglu I."/>
        </authorList>
    </citation>
    <scope>NUCLEOTIDE SEQUENCE [LARGE SCALE GENOMIC DNA]</scope>
    <source>
        <strain evidence="1">Faydin-H75</strain>
        <strain evidence="3">faydin-H76</strain>
    </source>
</reference>
<evidence type="ECO:0000313" key="1">
    <source>
        <dbReference type="EMBL" id="MDO7252701.1"/>
    </source>
</evidence>
<reference evidence="2 4" key="1">
    <citation type="submission" date="2023-07" db="EMBL/GenBank/DDBJ databases">
        <title>Unpublished Manusciprt.</title>
        <authorList>
            <person name="Aydin F."/>
            <person name="Tarhane S."/>
            <person name="Saticioglu I.B."/>
            <person name="Karakaya E."/>
            <person name="Abay S."/>
            <person name="Guran O."/>
            <person name="Bozkurt E."/>
            <person name="Uzum N."/>
            <person name="Olgun K."/>
            <person name="Jablonski D."/>
        </authorList>
    </citation>
    <scope>NUCLEOTIDE SEQUENCE</scope>
    <source>
        <strain evidence="4">faydin-H75</strain>
        <strain evidence="2">Faydin-H76</strain>
    </source>
</reference>
<sequence>MKKSYFGFIALALFGTTWLDAFDYKISGKAESFSKFGFNNTPINSTEGKYPTESFVTMVGGLQIDMNLLPQSFSEQSLTGGLGGMVGGLAYDSGRNLIDEANGKPFGSATFNYIGYYAKYDGTAAWQKPDSQYNIGMTQNTRHYVLYNAYLNYDYNGIFGIKGGRYESTADFHSGFTQGFEVYAKISEVKLWWFSSYGRAFAYDEWLYDFYAPKTYTEPSGRVVNLGIHIFKTTWYHNGITIAPFIQFSPKTYTTPAIEVGYDTNPEFDGNGFRSQTTIIGLFSVWDKNVRSGYRYGNQTGADGQTLLIKQRFDINNYNIGGGIYKNFKNANAHMGTYGNPVGIDFWTASVYDIGASISDMMGKDAFTGFLYGGGYYVLGNSKNFGGKLNWGILGRLTTSDRSNEQSIAVNADYQFSSPFQLAVGLKLEYYRDLTKEGYKVGVSGPVPLRPDGSKQPQDISDRSHMMAYIRYGF</sequence>
<dbReference type="EMBL" id="JAUPEV010000002">
    <property type="protein sequence ID" value="MDO7252701.1"/>
    <property type="molecule type" value="Genomic_DNA"/>
</dbReference>
<comment type="caution">
    <text evidence="2">The sequence shown here is derived from an EMBL/GenBank/DDBJ whole genome shotgun (WGS) entry which is preliminary data.</text>
</comment>
<evidence type="ECO:0000313" key="2">
    <source>
        <dbReference type="EMBL" id="MDP2538569.1"/>
    </source>
</evidence>
<organism evidence="2 3">
    <name type="scientific">Helicobacter cappadocius</name>
    <dbReference type="NCBI Taxonomy" id="3063998"/>
    <lineage>
        <taxon>Bacteria</taxon>
        <taxon>Pseudomonadati</taxon>
        <taxon>Campylobacterota</taxon>
        <taxon>Epsilonproteobacteria</taxon>
        <taxon>Campylobacterales</taxon>
        <taxon>Helicobacteraceae</taxon>
        <taxon>Helicobacter</taxon>
    </lineage>
</organism>
<dbReference type="Proteomes" id="UP001177258">
    <property type="component" value="Unassembled WGS sequence"/>
</dbReference>
<name>A0AA90PJZ7_9HELI</name>
<dbReference type="AlphaFoldDB" id="A0AA90PJZ7"/>
<dbReference type="RefSeq" id="WP_305516544.1">
    <property type="nucleotide sequence ID" value="NZ_JAUPEV010000002.1"/>
</dbReference>
<protein>
    <submittedName>
        <fullName evidence="2">Outer membrane family protein</fullName>
    </submittedName>
</protein>
<dbReference type="Pfam" id="PF02521">
    <property type="entry name" value="HP_OMP_2"/>
    <property type="match status" value="1"/>
</dbReference>